<comment type="catalytic activity">
    <reaction evidence="1 5">
        <text>Thiol-dependent hydrolysis of ester, thioester, amide, peptide and isopeptide bonds formed by the C-terminal Gly of ubiquitin (a 76-residue protein attached to proteins as an intracellular targeting signal).</text>
        <dbReference type="EC" id="3.4.19.12"/>
    </reaction>
</comment>
<dbReference type="EMBL" id="JABWAB010000001">
    <property type="protein sequence ID" value="KAF6059704.1"/>
    <property type="molecule type" value="Genomic_DNA"/>
</dbReference>
<dbReference type="OrthoDB" id="27652at2759"/>
<dbReference type="FunFam" id="3.90.70.10:FF:000131">
    <property type="entry name" value="Ubiquitin carboxyl-terminal hydrolase"/>
    <property type="match status" value="1"/>
</dbReference>
<dbReference type="GO" id="GO:0005829">
    <property type="term" value="C:cytosol"/>
    <property type="evidence" value="ECO:0007669"/>
    <property type="project" value="TreeGrafter"/>
</dbReference>
<feature type="compositionally biased region" description="Basic and acidic residues" evidence="6">
    <location>
        <begin position="668"/>
        <end position="682"/>
    </location>
</feature>
<keyword evidence="4 5" id="KW-0378">Hydrolase</keyword>
<keyword evidence="5" id="KW-0833">Ubl conjugation pathway</keyword>
<dbReference type="InterPro" id="IPR028889">
    <property type="entry name" value="USP"/>
</dbReference>
<accession>A0A8X7NQ15</accession>
<feature type="compositionally biased region" description="Basic and acidic residues" evidence="6">
    <location>
        <begin position="639"/>
        <end position="648"/>
    </location>
</feature>
<feature type="region of interest" description="Disordered" evidence="6">
    <location>
        <begin position="587"/>
        <end position="728"/>
    </location>
</feature>
<keyword evidence="5" id="KW-0788">Thiol protease</keyword>
<dbReference type="PANTHER" id="PTHR24006">
    <property type="entry name" value="UBIQUITIN CARBOXYL-TERMINAL HYDROLASE"/>
    <property type="match status" value="1"/>
</dbReference>
<proteinExistence type="inferred from homology"/>
<feature type="region of interest" description="Disordered" evidence="6">
    <location>
        <begin position="193"/>
        <end position="229"/>
    </location>
</feature>
<dbReference type="InterPro" id="IPR001394">
    <property type="entry name" value="Peptidase_C19_UCH"/>
</dbReference>
<feature type="domain" description="USP" evidence="7">
    <location>
        <begin position="18"/>
        <end position="560"/>
    </location>
</feature>
<name>A0A8X7NQ15_CANPA</name>
<evidence type="ECO:0000256" key="5">
    <source>
        <dbReference type="RuleBase" id="RU366025"/>
    </source>
</evidence>
<keyword evidence="3 5" id="KW-0645">Protease</keyword>
<dbReference type="AlphaFoldDB" id="A0A8X7NQ15"/>
<gene>
    <name evidence="8" type="ORF">FOB60_001286</name>
</gene>
<dbReference type="Pfam" id="PF00443">
    <property type="entry name" value="UCH"/>
    <property type="match status" value="2"/>
</dbReference>
<dbReference type="PROSITE" id="PS00973">
    <property type="entry name" value="USP_2"/>
    <property type="match status" value="1"/>
</dbReference>
<dbReference type="PROSITE" id="PS50235">
    <property type="entry name" value="USP_3"/>
    <property type="match status" value="1"/>
</dbReference>
<evidence type="ECO:0000256" key="6">
    <source>
        <dbReference type="SAM" id="MobiDB-lite"/>
    </source>
</evidence>
<dbReference type="EC" id="3.4.19.12" evidence="5"/>
<comment type="similarity">
    <text evidence="2 5">Belongs to the peptidase C19 family.</text>
</comment>
<reference evidence="8" key="1">
    <citation type="submission" date="2020-03" db="EMBL/GenBank/DDBJ databases">
        <title>FDA dAtabase for Regulatory Grade micrObial Sequences (FDA-ARGOS): Supporting development and validation of Infectious Disease Dx tests.</title>
        <authorList>
            <person name="Campos J."/>
            <person name="Goldberg B."/>
            <person name="Tallon L."/>
            <person name="Sadzewicz L."/>
            <person name="Vavikolanu K."/>
            <person name="Mehta A."/>
            <person name="Aluvathingal J."/>
            <person name="Nadendla S."/>
            <person name="Nandy P."/>
            <person name="Geyer C."/>
            <person name="Yan Y."/>
            <person name="Sichtig H."/>
        </authorList>
    </citation>
    <scope>NUCLEOTIDE SEQUENCE [LARGE SCALE GENOMIC DNA]</scope>
    <source>
        <strain evidence="8">FDAARGOS_652</strain>
    </source>
</reference>
<dbReference type="Gene3D" id="3.90.70.10">
    <property type="entry name" value="Cysteine proteinases"/>
    <property type="match status" value="2"/>
</dbReference>
<dbReference type="InterPro" id="IPR018200">
    <property type="entry name" value="USP_CS"/>
</dbReference>
<dbReference type="GO" id="GO:0006508">
    <property type="term" value="P:proteolysis"/>
    <property type="evidence" value="ECO:0007669"/>
    <property type="project" value="UniProtKB-KW"/>
</dbReference>
<dbReference type="PANTHER" id="PTHR24006:SF733">
    <property type="entry name" value="RE52890P"/>
    <property type="match status" value="1"/>
</dbReference>
<feature type="compositionally biased region" description="Low complexity" evidence="6">
    <location>
        <begin position="650"/>
        <end position="664"/>
    </location>
</feature>
<evidence type="ECO:0000313" key="9">
    <source>
        <dbReference type="Proteomes" id="UP000590412"/>
    </source>
</evidence>
<dbReference type="InterPro" id="IPR038765">
    <property type="entry name" value="Papain-like_cys_pep_sf"/>
</dbReference>
<sequence>MPVADERLPYGDGAFKVFGMENFGNTCYCNSILQCLYYTESFRTKLIQHNQTQHDPKLVVNGIKFHGFTTKYEQLLQKRLKEQGVTQFTPSEERPKSSRKSSLFGIKFNNQSSVPTTIVEQRNEYIDEAGNCEALPLDQRILINKNPEFSKLEMMITRPIMSIGGYTSGSNNGSASSMSFSNAGVSLFNGSSNTSVTSATNPNKADYSQSSSMLLNDQPQQTTQEGSINSKSSAIIVGIPKPEANLVNPINPFNANPSSDQRKRSALINGPIINLDTSLQMPSEQRDETTLLYALKDLFESMVENKSPIGVVSPTYFITKLKDKNYLFRQNNMHHDAHEFFNYLINEIIESLAKEIPDPTKNWCNDIFQGIITNETKCLSCETVTSKHEFFLDLSIDIPPGDSAYSLNFAINNFSKQETLTNQNKFHCNTCSALQEAVKTIKVKKLPQVLVINLKRFKYDEQMDKMVKLFDSISYPFKLRLFNTTEDANQNILYDLYALVIHIGGGPMHGHYVSICKIKAGLWLLFDDETVELVEDNYVMRFFGNGPGLASAYILFYQRIEFDEASEHFGFDVSTLYNGNDYEVPVHASSNSTDEESKATAVPMAETDTKSDISSINSFAPPEGNRKPSLTSGGMFKSFKFEKDDKQQQHHQQQQQSLSRSSSSGPSAKKEPPIKEPKEKKSWVGSLKRGGLERKLSLKNTSVNSESNGSQPAPPASSATIASPAPTPVLEKRRSLFGFKKKNSS</sequence>
<dbReference type="InterPro" id="IPR050164">
    <property type="entry name" value="Peptidase_C19"/>
</dbReference>
<comment type="caution">
    <text evidence="8">The sequence shown here is derived from an EMBL/GenBank/DDBJ whole genome shotgun (WGS) entry which is preliminary data.</text>
</comment>
<dbReference type="Proteomes" id="UP000590412">
    <property type="component" value="Unassembled WGS sequence"/>
</dbReference>
<evidence type="ECO:0000313" key="8">
    <source>
        <dbReference type="EMBL" id="KAF6059704.1"/>
    </source>
</evidence>
<protein>
    <recommendedName>
        <fullName evidence="5">Ubiquitin carboxyl-terminal hydrolase</fullName>
        <ecNumber evidence="5">3.4.19.12</ecNumber>
    </recommendedName>
</protein>
<dbReference type="GO" id="GO:0004843">
    <property type="term" value="F:cysteine-type deubiquitinase activity"/>
    <property type="evidence" value="ECO:0007669"/>
    <property type="project" value="UniProtKB-UniRule"/>
</dbReference>
<organism evidence="8 9">
    <name type="scientific">Candida parapsilosis</name>
    <name type="common">Yeast</name>
    <dbReference type="NCBI Taxonomy" id="5480"/>
    <lineage>
        <taxon>Eukaryota</taxon>
        <taxon>Fungi</taxon>
        <taxon>Dikarya</taxon>
        <taxon>Ascomycota</taxon>
        <taxon>Saccharomycotina</taxon>
        <taxon>Pichiomycetes</taxon>
        <taxon>Debaryomycetaceae</taxon>
        <taxon>Candida/Lodderomyces clade</taxon>
        <taxon>Candida</taxon>
    </lineage>
</organism>
<dbReference type="GO" id="GO:0016579">
    <property type="term" value="P:protein deubiquitination"/>
    <property type="evidence" value="ECO:0007669"/>
    <property type="project" value="InterPro"/>
</dbReference>
<dbReference type="PROSITE" id="PS00972">
    <property type="entry name" value="USP_1"/>
    <property type="match status" value="1"/>
</dbReference>
<evidence type="ECO:0000256" key="2">
    <source>
        <dbReference type="ARBA" id="ARBA00009085"/>
    </source>
</evidence>
<evidence type="ECO:0000256" key="4">
    <source>
        <dbReference type="ARBA" id="ARBA00022801"/>
    </source>
</evidence>
<dbReference type="CDD" id="cd02663">
    <property type="entry name" value="Peptidase_C19G"/>
    <property type="match status" value="1"/>
</dbReference>
<evidence type="ECO:0000256" key="1">
    <source>
        <dbReference type="ARBA" id="ARBA00000707"/>
    </source>
</evidence>
<dbReference type="SUPFAM" id="SSF54001">
    <property type="entry name" value="Cysteine proteinases"/>
    <property type="match status" value="1"/>
</dbReference>
<feature type="compositionally biased region" description="Polar residues" evidence="6">
    <location>
        <begin position="698"/>
        <end position="711"/>
    </location>
</feature>
<dbReference type="GO" id="GO:0005634">
    <property type="term" value="C:nucleus"/>
    <property type="evidence" value="ECO:0007669"/>
    <property type="project" value="TreeGrafter"/>
</dbReference>
<evidence type="ECO:0000256" key="3">
    <source>
        <dbReference type="ARBA" id="ARBA00022670"/>
    </source>
</evidence>
<evidence type="ECO:0000259" key="7">
    <source>
        <dbReference type="PROSITE" id="PS50235"/>
    </source>
</evidence>